<organism evidence="4">
    <name type="scientific">Gongylonema pulchrum</name>
    <dbReference type="NCBI Taxonomy" id="637853"/>
    <lineage>
        <taxon>Eukaryota</taxon>
        <taxon>Metazoa</taxon>
        <taxon>Ecdysozoa</taxon>
        <taxon>Nematoda</taxon>
        <taxon>Chromadorea</taxon>
        <taxon>Rhabditida</taxon>
        <taxon>Spirurina</taxon>
        <taxon>Spiruromorpha</taxon>
        <taxon>Spiruroidea</taxon>
        <taxon>Gongylonematidae</taxon>
        <taxon>Gongylonema</taxon>
    </lineage>
</organism>
<evidence type="ECO:0000313" key="2">
    <source>
        <dbReference type="EMBL" id="VDN29847.1"/>
    </source>
</evidence>
<protein>
    <submittedName>
        <fullName evidence="2 4">Uncharacterized protein</fullName>
    </submittedName>
</protein>
<accession>A0A183E921</accession>
<reference evidence="4" key="1">
    <citation type="submission" date="2016-06" db="UniProtKB">
        <authorList>
            <consortium name="WormBaseParasite"/>
        </authorList>
    </citation>
    <scope>IDENTIFICATION</scope>
</reference>
<evidence type="ECO:0000313" key="3">
    <source>
        <dbReference type="Proteomes" id="UP000271098"/>
    </source>
</evidence>
<reference evidence="2 3" key="2">
    <citation type="submission" date="2018-11" db="EMBL/GenBank/DDBJ databases">
        <authorList>
            <consortium name="Pathogen Informatics"/>
        </authorList>
    </citation>
    <scope>NUCLEOTIDE SEQUENCE [LARGE SCALE GENOMIC DNA]</scope>
</reference>
<evidence type="ECO:0000256" key="1">
    <source>
        <dbReference type="SAM" id="MobiDB-lite"/>
    </source>
</evidence>
<evidence type="ECO:0000313" key="4">
    <source>
        <dbReference type="WBParaSite" id="GPUH_0001748401-mRNA-1"/>
    </source>
</evidence>
<feature type="compositionally biased region" description="Polar residues" evidence="1">
    <location>
        <begin position="30"/>
        <end position="43"/>
    </location>
</feature>
<feature type="compositionally biased region" description="Basic and acidic residues" evidence="1">
    <location>
        <begin position="50"/>
        <end position="72"/>
    </location>
</feature>
<name>A0A183E921_9BILA</name>
<proteinExistence type="predicted"/>
<feature type="region of interest" description="Disordered" evidence="1">
    <location>
        <begin position="14"/>
        <end position="72"/>
    </location>
</feature>
<dbReference type="EMBL" id="UYRT01085215">
    <property type="protein sequence ID" value="VDN29847.1"/>
    <property type="molecule type" value="Genomic_DNA"/>
</dbReference>
<sequence length="87" mass="10027">MLIKKRKKQIILRSNIKTRDEEEVPGPSAPEQQPASVDDTSAVKQEDDETKLKNNDLMEIWKKPPDDPDPEKIAEQELDDFLDDLLL</sequence>
<dbReference type="Proteomes" id="UP000271098">
    <property type="component" value="Unassembled WGS sequence"/>
</dbReference>
<dbReference type="WBParaSite" id="GPUH_0001748401-mRNA-1">
    <property type="protein sequence ID" value="GPUH_0001748401-mRNA-1"/>
    <property type="gene ID" value="GPUH_0001748401"/>
</dbReference>
<keyword evidence="3" id="KW-1185">Reference proteome</keyword>
<dbReference type="AlphaFoldDB" id="A0A183E921"/>
<gene>
    <name evidence="2" type="ORF">GPUH_LOCUS17460</name>
</gene>